<feature type="region of interest" description="Disordered" evidence="1">
    <location>
        <begin position="1"/>
        <end position="45"/>
    </location>
</feature>
<feature type="compositionally biased region" description="Basic residues" evidence="1">
    <location>
        <begin position="1"/>
        <end position="18"/>
    </location>
</feature>
<sequence>MLERKGRKGKVKRRRRQRISSDDSDEERSSGSEESDNEMDEDDDEEWEKAYMRFRGIDFSSPHVVASLDFVFIVESDSEELPQNFLSGGWTLLHLFDPNSNGLDLESLWGPNGQANHVDKAIKLVPIFDGTPRALPFIAGSIVGTSSGYQVIFSYPSTPRPDIRPACNPHPHLRRTQEEHNHLQTLSSSHDHSFPNSLTPTPLNTLPLPKILEHPVHIEEDGTGCELAFNGNVELQRFMRRVNGVAVVFSVKY</sequence>
<dbReference type="EMBL" id="JADGJD010000135">
    <property type="protein sequence ID" value="KAJ3054483.1"/>
    <property type="molecule type" value="Genomic_DNA"/>
</dbReference>
<dbReference type="Proteomes" id="UP001212841">
    <property type="component" value="Unassembled WGS sequence"/>
</dbReference>
<evidence type="ECO:0000256" key="1">
    <source>
        <dbReference type="SAM" id="MobiDB-lite"/>
    </source>
</evidence>
<gene>
    <name evidence="2" type="ORF">HK097_001728</name>
</gene>
<accession>A0AAD5SG01</accession>
<dbReference type="AlphaFoldDB" id="A0AAD5SG01"/>
<reference evidence="2" key="1">
    <citation type="submission" date="2020-05" db="EMBL/GenBank/DDBJ databases">
        <title>Phylogenomic resolution of chytrid fungi.</title>
        <authorList>
            <person name="Stajich J.E."/>
            <person name="Amses K."/>
            <person name="Simmons R."/>
            <person name="Seto K."/>
            <person name="Myers J."/>
            <person name="Bonds A."/>
            <person name="Quandt C.A."/>
            <person name="Barry K."/>
            <person name="Liu P."/>
            <person name="Grigoriev I."/>
            <person name="Longcore J.E."/>
            <person name="James T.Y."/>
        </authorList>
    </citation>
    <scope>NUCLEOTIDE SEQUENCE</scope>
    <source>
        <strain evidence="2">JEL0318</strain>
    </source>
</reference>
<protein>
    <submittedName>
        <fullName evidence="2">Uncharacterized protein</fullName>
    </submittedName>
</protein>
<feature type="compositionally biased region" description="Acidic residues" evidence="1">
    <location>
        <begin position="33"/>
        <end position="45"/>
    </location>
</feature>
<proteinExistence type="predicted"/>
<evidence type="ECO:0000313" key="2">
    <source>
        <dbReference type="EMBL" id="KAJ3054483.1"/>
    </source>
</evidence>
<evidence type="ECO:0000313" key="3">
    <source>
        <dbReference type="Proteomes" id="UP001212841"/>
    </source>
</evidence>
<comment type="caution">
    <text evidence="2">The sequence shown here is derived from an EMBL/GenBank/DDBJ whole genome shotgun (WGS) entry which is preliminary data.</text>
</comment>
<keyword evidence="3" id="KW-1185">Reference proteome</keyword>
<name>A0AAD5SG01_9FUNG</name>
<feature type="region of interest" description="Disordered" evidence="1">
    <location>
        <begin position="178"/>
        <end position="200"/>
    </location>
</feature>
<organism evidence="2 3">
    <name type="scientific">Rhizophlyctis rosea</name>
    <dbReference type="NCBI Taxonomy" id="64517"/>
    <lineage>
        <taxon>Eukaryota</taxon>
        <taxon>Fungi</taxon>
        <taxon>Fungi incertae sedis</taxon>
        <taxon>Chytridiomycota</taxon>
        <taxon>Chytridiomycota incertae sedis</taxon>
        <taxon>Chytridiomycetes</taxon>
        <taxon>Rhizophlyctidales</taxon>
        <taxon>Rhizophlyctidaceae</taxon>
        <taxon>Rhizophlyctis</taxon>
    </lineage>
</organism>